<feature type="region of interest" description="Disordered" evidence="4">
    <location>
        <begin position="1236"/>
        <end position="1383"/>
    </location>
</feature>
<dbReference type="SUPFAM" id="SSF48452">
    <property type="entry name" value="TPR-like"/>
    <property type="match status" value="2"/>
</dbReference>
<dbReference type="Pfam" id="PF13181">
    <property type="entry name" value="TPR_8"/>
    <property type="match status" value="1"/>
</dbReference>
<feature type="region of interest" description="Disordered" evidence="4">
    <location>
        <begin position="1398"/>
        <end position="1472"/>
    </location>
</feature>
<feature type="compositionally biased region" description="Acidic residues" evidence="4">
    <location>
        <begin position="1251"/>
        <end position="1269"/>
    </location>
</feature>
<feature type="compositionally biased region" description="Basic and acidic residues" evidence="4">
    <location>
        <begin position="1236"/>
        <end position="1249"/>
    </location>
</feature>
<evidence type="ECO:0000256" key="3">
    <source>
        <dbReference type="SAM" id="Coils"/>
    </source>
</evidence>
<feature type="compositionally biased region" description="Polar residues" evidence="4">
    <location>
        <begin position="1277"/>
        <end position="1293"/>
    </location>
</feature>
<evidence type="ECO:0000313" key="5">
    <source>
        <dbReference type="EMBL" id="OII74796.1"/>
    </source>
</evidence>
<evidence type="ECO:0000256" key="4">
    <source>
        <dbReference type="SAM" id="MobiDB-lite"/>
    </source>
</evidence>
<dbReference type="OrthoDB" id="343875at2759"/>
<gene>
    <name evidence="5" type="ORF">cubi_00349</name>
</gene>
<dbReference type="InterPro" id="IPR019734">
    <property type="entry name" value="TPR_rpt"/>
</dbReference>
<protein>
    <submittedName>
        <fullName evidence="5">Uncharacterized protein</fullName>
    </submittedName>
</protein>
<dbReference type="GO" id="GO:0016593">
    <property type="term" value="C:Cdc73/Paf1 complex"/>
    <property type="evidence" value="ECO:0007669"/>
    <property type="project" value="TreeGrafter"/>
</dbReference>
<evidence type="ECO:0000256" key="1">
    <source>
        <dbReference type="ARBA" id="ARBA00022737"/>
    </source>
</evidence>
<feature type="compositionally biased region" description="Basic and acidic residues" evidence="4">
    <location>
        <begin position="1403"/>
        <end position="1422"/>
    </location>
</feature>
<feature type="compositionally biased region" description="Basic residues" evidence="4">
    <location>
        <begin position="1303"/>
        <end position="1323"/>
    </location>
</feature>
<dbReference type="Proteomes" id="UP000186176">
    <property type="component" value="Unassembled WGS sequence"/>
</dbReference>
<organism evidence="5 6">
    <name type="scientific">Cryptosporidium ubiquitum</name>
    <dbReference type="NCBI Taxonomy" id="857276"/>
    <lineage>
        <taxon>Eukaryota</taxon>
        <taxon>Sar</taxon>
        <taxon>Alveolata</taxon>
        <taxon>Apicomplexa</taxon>
        <taxon>Conoidasida</taxon>
        <taxon>Coccidia</taxon>
        <taxon>Eucoccidiorida</taxon>
        <taxon>Eimeriorina</taxon>
        <taxon>Cryptosporidiidae</taxon>
        <taxon>Cryptosporidium</taxon>
    </lineage>
</organism>
<accession>A0A1J4MP61</accession>
<dbReference type="PANTHER" id="PTHR14027">
    <property type="entry name" value="RNA POLYMERASE-ASSOCIATED PROTEIN CTR9"/>
    <property type="match status" value="1"/>
</dbReference>
<dbReference type="VEuPathDB" id="CryptoDB:cubi_00349"/>
<evidence type="ECO:0000256" key="2">
    <source>
        <dbReference type="ARBA" id="ARBA00022803"/>
    </source>
</evidence>
<feature type="compositionally biased region" description="Polar residues" evidence="4">
    <location>
        <begin position="1333"/>
        <end position="1350"/>
    </location>
</feature>
<sequence length="1472" mass="169450">MEFVSKLKSEGFTLESWHSLALHLYNTGKFEKCETLLQECIEEYELLDQKLSQNQPLNEKSELSINLLKSALQTIGMLTMLELNLALDCFETNFRRSESILRKSEERLKQFMKLYSQNYDSCNEFQSIHKYWGFLYFYKSTITNEVDLSQRNTLLDQAEKEFSLSLESNTKDTQAISGLANVLYQKMSFSRALRLFSTLLLILGSEKCPNTVRLAMACCYLRLGNFKKSQECCKRAIFISKFGAKCKEDTNATDNTDKENMEALFTTRKGQEEAVLNRDLLEDPAFIDSLSQFERQTLSDLLLCFSKSTNYKGLSLKEAFEMVAKIFPRHPALVLYASNAEFYLGSAPNNNFERELHNISKRCSNFYCSLEAHFQIAKRLHFRKDITNAHFHYSTVIDTLKSFYKTDKSLLDLYLSCLLGAIKTSCGLQKWDIATRYIQKAFDSMGIKGSVESLKDYKLPIEYLYEFLIPTISLVIMSIEDPAMIPTTISIFSQLTIEERLLNCLHYLFFILDKMDEIDSKQCYVIIFLLQKITTSLLSRGRRTIRRTDYNYKVIFTLISKYTNYSASLSPLPLVVLLFSCLKYLTVNCHSSPLSNENQSKSSSDNLIMNAISYFKYKDLVKENYGIYLNNLGVCIMECATSLSPEHCSLGSNEYTMLNDSLRIFVQSREWLTKSSISSNKVIEIVIRFNSAICYEFKGFYANANDEYKRLTSEFPWFTSAWLRRACLALERNDFQLAAQYCELSLNSKSPEIGSLNLASNSDPSSSSVYSWAPGIGNNHESANLLLSHIYSCQKKPDKSFSALSKVIKSKNAHYSNIGKVFLGLALYNKAKSQTQSGYSSEMSMYNPTSIQSRLVLSEVLRHETFNYIASNLILIQVAECGLLEPSKDMWKYMTDISSAMEGAASFMHYVALINLGVLHAALLAVSTQRNPPPVQHNLTLKSIVDDNNVGGIDRRNEVLGSHPHFAEQKRIMKTAVKLFQQALQFDPTEKIIHMSLIRCCFDMNMWEDARKLLEKATLRWPCDLTFKIGLTYCLERLVYSEMGDMERAKHPGRVKYWMMLCEAVGNFYHWLSIIKETFQIVDMKFINQIKNNKLNITSLQKFVPGIVRYNQDNKIVLNTENKDEFRYKLSAIPLEGTDLLPNIEYLTKQELIMSRKLYSRFEELLPIVEQVYEKEQRDVEELRIRSEDFRKKQEEERRRKEEEEKAASERIKLLSIELGKEAESIAASLPDIQVEKRTKSSKRDRSDGLESFDGDGDVDDNDNIDDDGSEVRSDSDSYSGSNTQSDTQSNLDSAEDTEENKRKHVSKSLKHREKSKKNKNKARSGNIVGESIFSNSGGESNLEQNGSKNSDSEPESRLLESRLKKNRKKNKQNDIKKSKREEKRILKLKRLEEQTAALLENEDGKNYNENEKEEKDEKHIQENVYNDPIYNEENSGQEEIQGRSRLKKRRFQDTDDTNNQLHEEDETGNTL</sequence>
<dbReference type="RefSeq" id="XP_028875942.1">
    <property type="nucleotide sequence ID" value="XM_029017363.1"/>
</dbReference>
<dbReference type="GO" id="GO:0006368">
    <property type="term" value="P:transcription elongation by RNA polymerase II"/>
    <property type="evidence" value="ECO:0007669"/>
    <property type="project" value="TreeGrafter"/>
</dbReference>
<dbReference type="Pfam" id="PF14559">
    <property type="entry name" value="TPR_19"/>
    <property type="match status" value="1"/>
</dbReference>
<comment type="caution">
    <text evidence="5">The sequence shown here is derived from an EMBL/GenBank/DDBJ whole genome shotgun (WGS) entry which is preliminary data.</text>
</comment>
<reference evidence="5 6" key="1">
    <citation type="submission" date="2016-10" db="EMBL/GenBank/DDBJ databases">
        <title>Reductive evolution of mitochondrial metabolism and differential evolution of invasion-related proteins in Cryptosporidium.</title>
        <authorList>
            <person name="Liu S."/>
            <person name="Roellig D.M."/>
            <person name="Guo Y."/>
            <person name="Li N."/>
            <person name="Frace M.A."/>
            <person name="Tang K."/>
            <person name="Zhang L."/>
            <person name="Feng Y."/>
            <person name="Xiao L."/>
        </authorList>
    </citation>
    <scope>NUCLEOTIDE SEQUENCE [LARGE SCALE GENOMIC DNA]</scope>
    <source>
        <strain evidence="5">39726</strain>
    </source>
</reference>
<dbReference type="GeneID" id="39977142"/>
<dbReference type="InterPro" id="IPR011990">
    <property type="entry name" value="TPR-like_helical_dom_sf"/>
</dbReference>
<keyword evidence="2" id="KW-0802">TPR repeat</keyword>
<feature type="coiled-coil region" evidence="3">
    <location>
        <begin position="1173"/>
        <end position="1218"/>
    </location>
</feature>
<dbReference type="Gene3D" id="1.25.40.10">
    <property type="entry name" value="Tetratricopeptide repeat domain"/>
    <property type="match status" value="3"/>
</dbReference>
<feature type="compositionally biased region" description="Basic and acidic residues" evidence="4">
    <location>
        <begin position="1372"/>
        <end position="1383"/>
    </location>
</feature>
<dbReference type="InterPro" id="IPR031101">
    <property type="entry name" value="Ctr9"/>
</dbReference>
<keyword evidence="1" id="KW-0677">Repeat</keyword>
<dbReference type="EMBL" id="LRBP01000009">
    <property type="protein sequence ID" value="OII74796.1"/>
    <property type="molecule type" value="Genomic_DNA"/>
</dbReference>
<proteinExistence type="predicted"/>
<dbReference type="GO" id="GO:0006355">
    <property type="term" value="P:regulation of DNA-templated transcription"/>
    <property type="evidence" value="ECO:0007669"/>
    <property type="project" value="InterPro"/>
</dbReference>
<dbReference type="PANTHER" id="PTHR14027:SF2">
    <property type="entry name" value="RNA POLYMERASE-ASSOCIATED PROTEIN CTR9 HOMOLOG"/>
    <property type="match status" value="1"/>
</dbReference>
<keyword evidence="6" id="KW-1185">Reference proteome</keyword>
<evidence type="ECO:0000313" key="6">
    <source>
        <dbReference type="Proteomes" id="UP000186176"/>
    </source>
</evidence>
<feature type="compositionally biased region" description="Basic and acidic residues" evidence="4">
    <location>
        <begin position="1351"/>
        <end position="1364"/>
    </location>
</feature>
<name>A0A1J4MP61_9CRYT</name>
<dbReference type="GO" id="GO:0000993">
    <property type="term" value="F:RNA polymerase II complex binding"/>
    <property type="evidence" value="ECO:0007669"/>
    <property type="project" value="TreeGrafter"/>
</dbReference>
<keyword evidence="3" id="KW-0175">Coiled coil</keyword>
<dbReference type="SMART" id="SM00028">
    <property type="entry name" value="TPR"/>
    <property type="match status" value="5"/>
</dbReference>